<proteinExistence type="predicted"/>
<reference evidence="1 2" key="1">
    <citation type="submission" date="2011-09" db="EMBL/GenBank/DDBJ databases">
        <title>The draft genome of Methanotorris formicicus Mc-S-70.</title>
        <authorList>
            <consortium name="US DOE Joint Genome Institute (JGI-PGF)"/>
            <person name="Lucas S."/>
            <person name="Han J."/>
            <person name="Lapidus A."/>
            <person name="Cheng J.-F."/>
            <person name="Goodwin L."/>
            <person name="Pitluck S."/>
            <person name="Peters L."/>
            <person name="Land M.L."/>
            <person name="Hauser L."/>
            <person name="Sieprawska-Lupa M."/>
            <person name="Takai K."/>
            <person name="Miyazaki J."/>
            <person name="Whitman W."/>
            <person name="Woyke T.J."/>
        </authorList>
    </citation>
    <scope>NUCLEOTIDE SEQUENCE [LARGE SCALE GENOMIC DNA]</scope>
    <source>
        <strain evidence="1 2">Mc-S-70</strain>
    </source>
</reference>
<evidence type="ECO:0000313" key="2">
    <source>
        <dbReference type="Proteomes" id="UP000003706"/>
    </source>
</evidence>
<gene>
    <name evidence="1" type="ORF">MetfoDRAFT_1408</name>
</gene>
<name>H1L034_9EURY</name>
<dbReference type="STRING" id="647171.MetfoDRAFT_1408"/>
<dbReference type="AlphaFoldDB" id="H1L034"/>
<sequence>MKQDKNDKIEIKNKSSKKRNGYWKSYDLRYKKYDLKTTYTFILSIINKLNPPSNEGRKVVELHLYLIMNIW</sequence>
<evidence type="ECO:0000313" key="1">
    <source>
        <dbReference type="EMBL" id="EHP85254.1"/>
    </source>
</evidence>
<comment type="caution">
    <text evidence="1">The sequence shown here is derived from an EMBL/GenBank/DDBJ whole genome shotgun (WGS) entry which is preliminary data.</text>
</comment>
<accession>H1L034</accession>
<dbReference type="EMBL" id="AGJL01000037">
    <property type="protein sequence ID" value="EHP85254.1"/>
    <property type="molecule type" value="Genomic_DNA"/>
</dbReference>
<organism evidence="1 2">
    <name type="scientific">Methanotorris formicicus Mc-S-70</name>
    <dbReference type="NCBI Taxonomy" id="647171"/>
    <lineage>
        <taxon>Archaea</taxon>
        <taxon>Methanobacteriati</taxon>
        <taxon>Methanobacteriota</taxon>
        <taxon>Methanomada group</taxon>
        <taxon>Methanococci</taxon>
        <taxon>Methanococcales</taxon>
        <taxon>Methanocaldococcaceae</taxon>
        <taxon>Methanotorris</taxon>
    </lineage>
</organism>
<keyword evidence="2" id="KW-1185">Reference proteome</keyword>
<protein>
    <submittedName>
        <fullName evidence="1">Uncharacterized protein</fullName>
    </submittedName>
</protein>
<dbReference type="Proteomes" id="UP000003706">
    <property type="component" value="Unassembled WGS sequence"/>
</dbReference>